<feature type="region of interest" description="Disordered" evidence="1">
    <location>
        <begin position="209"/>
        <end position="239"/>
    </location>
</feature>
<evidence type="ECO:0000256" key="1">
    <source>
        <dbReference type="SAM" id="MobiDB-lite"/>
    </source>
</evidence>
<dbReference type="AlphaFoldDB" id="A0A834SUZ6"/>
<dbReference type="Pfam" id="PF20167">
    <property type="entry name" value="Transposase_32"/>
    <property type="match status" value="1"/>
</dbReference>
<protein>
    <recommendedName>
        <fullName evidence="2">Putative plant transposon protein domain-containing protein</fullName>
    </recommendedName>
</protein>
<sequence length="239" mass="27366">MIIERSFKNDLSCQTIDSHFIDRLQNQDCWSYHNLCQTIDSHNVMPSSHSSDISPDQAHLLYLLMRQKPVRLQDIIFASLKQVATRGRKWAKMIFPHLITNLYQKTDVNTSGQDPIFRPLEPLNYGRLEFAEVEGGTQHRQSREKSSAKMIRIEIETDGLTEKMDMLKETREAFGFLYRNQLGIAKAGHITLNTVPPPYFTESYPAAHADVPSKSRKGKETMAATEDDEEMVEGDSEEC</sequence>
<accession>A0A834SUZ6</accession>
<dbReference type="EMBL" id="JAAIUW010000011">
    <property type="protein sequence ID" value="KAF7808232.1"/>
    <property type="molecule type" value="Genomic_DNA"/>
</dbReference>
<comment type="caution">
    <text evidence="3">The sequence shown here is derived from an EMBL/GenBank/DDBJ whole genome shotgun (WGS) entry which is preliminary data.</text>
</comment>
<feature type="compositionally biased region" description="Acidic residues" evidence="1">
    <location>
        <begin position="225"/>
        <end position="239"/>
    </location>
</feature>
<evidence type="ECO:0000313" key="4">
    <source>
        <dbReference type="Proteomes" id="UP000634136"/>
    </source>
</evidence>
<feature type="domain" description="Putative plant transposon protein" evidence="2">
    <location>
        <begin position="39"/>
        <end position="108"/>
    </location>
</feature>
<evidence type="ECO:0000259" key="2">
    <source>
        <dbReference type="Pfam" id="PF20167"/>
    </source>
</evidence>
<name>A0A834SUZ6_9FABA</name>
<organism evidence="3 4">
    <name type="scientific">Senna tora</name>
    <dbReference type="NCBI Taxonomy" id="362788"/>
    <lineage>
        <taxon>Eukaryota</taxon>
        <taxon>Viridiplantae</taxon>
        <taxon>Streptophyta</taxon>
        <taxon>Embryophyta</taxon>
        <taxon>Tracheophyta</taxon>
        <taxon>Spermatophyta</taxon>
        <taxon>Magnoliopsida</taxon>
        <taxon>eudicotyledons</taxon>
        <taxon>Gunneridae</taxon>
        <taxon>Pentapetalae</taxon>
        <taxon>rosids</taxon>
        <taxon>fabids</taxon>
        <taxon>Fabales</taxon>
        <taxon>Fabaceae</taxon>
        <taxon>Caesalpinioideae</taxon>
        <taxon>Cassia clade</taxon>
        <taxon>Senna</taxon>
    </lineage>
</organism>
<gene>
    <name evidence="3" type="ORF">G2W53_034975</name>
</gene>
<proteinExistence type="predicted"/>
<keyword evidence="4" id="KW-1185">Reference proteome</keyword>
<dbReference type="InterPro" id="IPR046796">
    <property type="entry name" value="Transposase_32_dom"/>
</dbReference>
<evidence type="ECO:0000313" key="3">
    <source>
        <dbReference type="EMBL" id="KAF7808232.1"/>
    </source>
</evidence>
<reference evidence="3" key="1">
    <citation type="submission" date="2020-09" db="EMBL/GenBank/DDBJ databases">
        <title>Genome-Enabled Discovery of Anthraquinone Biosynthesis in Senna tora.</title>
        <authorList>
            <person name="Kang S.-H."/>
            <person name="Pandey R.P."/>
            <person name="Lee C.-M."/>
            <person name="Sim J.-S."/>
            <person name="Jeong J.-T."/>
            <person name="Choi B.-S."/>
            <person name="Jung M."/>
            <person name="Ginzburg D."/>
            <person name="Zhao K."/>
            <person name="Won S.Y."/>
            <person name="Oh T.-J."/>
            <person name="Yu Y."/>
            <person name="Kim N.-H."/>
            <person name="Lee O.R."/>
            <person name="Lee T.-H."/>
            <person name="Bashyal P."/>
            <person name="Kim T.-S."/>
            <person name="Lee W.-H."/>
            <person name="Kawkins C."/>
            <person name="Kim C.-K."/>
            <person name="Kim J.S."/>
            <person name="Ahn B.O."/>
            <person name="Rhee S.Y."/>
            <person name="Sohng J.K."/>
        </authorList>
    </citation>
    <scope>NUCLEOTIDE SEQUENCE</scope>
    <source>
        <tissue evidence="3">Leaf</tissue>
    </source>
</reference>
<dbReference type="Proteomes" id="UP000634136">
    <property type="component" value="Unassembled WGS sequence"/>
</dbReference>